<gene>
    <name evidence="3" type="ORF">ACMD2_25107</name>
</gene>
<dbReference type="GO" id="GO:0034472">
    <property type="term" value="P:snRNA 3'-end processing"/>
    <property type="evidence" value="ECO:0007669"/>
    <property type="project" value="TreeGrafter"/>
</dbReference>
<evidence type="ECO:0000256" key="1">
    <source>
        <dbReference type="ARBA" id="ARBA00008565"/>
    </source>
</evidence>
<sequence>MDKITAACAMEWSIDLEKGLRSNKPGQRIAAIEQISHRIRELSIESNITKAVSDMYGLVPGEDRLFSNTILLRLADAFRRGDNHMRRCILKVSWGVEAPEQEGQNHRVPNYVELLRRVKVVFETGDQQAKSLALRLFGCWADLAKDSAQIRYVMAALFAAGCFCLLAEDFSCIILEVSINLICSSGISAIVKRAAIRSLSMMQCTLSIISSTYKVLVSTLYFNLKLDCLYFRMAGKRLVLSSMEDDFKAEMLLTLSKLASKSTILIAEQVDLLLSFLKHESTALLKARALKCLGILFSRYACHFPINTDVLGILHNVIEDSDLTLNFQCEALRILRQIFGVIPSSLSSISVPDLSKLVLNVEGAALSASGVKRSLAFHLLVDILCCLRRAMEEHSHASPEEKLPSVCSQFQDDPEAILLTYGENDLPPSANRATTLIMDYLISLAKQVMSKTNQNMLFTVFDGDLKQEYNTSLSLILRLAEDYPSSLLVALDKIRCIIQTLGNVDDNVNTECIGTYSSISKKDSVVKKPNPDNSNFPCDSLCKELDAKKPNLVFAAGEYHGESRILVVSELMLTLCKFSNASLNKLNDFGQHYCYIYLVVKHLVECIKESAPRYYDTYEIFCLCMYSHLASNRCKVISEKEKDLRLAPCNLEAHEGVTKPRYFIPSAWAVQERRALGFAKKMIRERNYWTAYRVGKYSFSKGLWFAATFVFRKLIHAVKSSSFSCWLTSLMLLAGGESEIKLLLFPKIGIELISELQAEGICEKEINVTEIDMEYLSGTRVDICYCEGKLGKICNRIWSSEETLALTGPSDGLFISKDGSFVLELSFLRSWLKYLDS</sequence>
<evidence type="ECO:0000259" key="2">
    <source>
        <dbReference type="Pfam" id="PF24436"/>
    </source>
</evidence>
<dbReference type="PANTHER" id="PTHR13322">
    <property type="entry name" value="C1ORF73 PROTEIN"/>
    <property type="match status" value="1"/>
</dbReference>
<evidence type="ECO:0000313" key="3">
    <source>
        <dbReference type="EMBL" id="OAY68422.1"/>
    </source>
</evidence>
<accession>A0A199UUD5</accession>
<dbReference type="AlphaFoldDB" id="A0A199UUD5"/>
<dbReference type="SUPFAM" id="SSF48371">
    <property type="entry name" value="ARM repeat"/>
    <property type="match status" value="1"/>
</dbReference>
<comment type="similarity">
    <text evidence="1">Belongs to the Integrator subunit 7 family.</text>
</comment>
<name>A0A199UUD5_ANACO</name>
<dbReference type="InterPro" id="IPR016024">
    <property type="entry name" value="ARM-type_fold"/>
</dbReference>
<dbReference type="GO" id="GO:0032039">
    <property type="term" value="C:integrator complex"/>
    <property type="evidence" value="ECO:0007669"/>
    <property type="project" value="InterPro"/>
</dbReference>
<dbReference type="STRING" id="4615.A0A199UUD5"/>
<dbReference type="Proteomes" id="UP000092600">
    <property type="component" value="Unassembled WGS sequence"/>
</dbReference>
<dbReference type="Pfam" id="PF24436">
    <property type="entry name" value="INTS7_N"/>
    <property type="match status" value="1"/>
</dbReference>
<proteinExistence type="inferred from homology"/>
<protein>
    <submittedName>
        <fullName evidence="3">Integrator complex subunit 7</fullName>
    </submittedName>
</protein>
<feature type="domain" description="Integrator complex subunit 7 N-terminal" evidence="2">
    <location>
        <begin position="66"/>
        <end position="501"/>
    </location>
</feature>
<dbReference type="InterPro" id="IPR056516">
    <property type="entry name" value="INTS7_N"/>
</dbReference>
<comment type="caution">
    <text evidence="3">The sequence shown here is derived from an EMBL/GenBank/DDBJ whole genome shotgun (WGS) entry which is preliminary data.</text>
</comment>
<evidence type="ECO:0000313" key="4">
    <source>
        <dbReference type="Proteomes" id="UP000092600"/>
    </source>
</evidence>
<organism evidence="3 4">
    <name type="scientific">Ananas comosus</name>
    <name type="common">Pineapple</name>
    <name type="synonym">Ananas ananas</name>
    <dbReference type="NCBI Taxonomy" id="4615"/>
    <lineage>
        <taxon>Eukaryota</taxon>
        <taxon>Viridiplantae</taxon>
        <taxon>Streptophyta</taxon>
        <taxon>Embryophyta</taxon>
        <taxon>Tracheophyta</taxon>
        <taxon>Spermatophyta</taxon>
        <taxon>Magnoliopsida</taxon>
        <taxon>Liliopsida</taxon>
        <taxon>Poales</taxon>
        <taxon>Bromeliaceae</taxon>
        <taxon>Bromelioideae</taxon>
        <taxon>Ananas</taxon>
    </lineage>
</organism>
<dbReference type="EMBL" id="LSRQ01004937">
    <property type="protein sequence ID" value="OAY68422.1"/>
    <property type="molecule type" value="Genomic_DNA"/>
</dbReference>
<dbReference type="PANTHER" id="PTHR13322:SF2">
    <property type="entry name" value="INTEGRATOR COMPLEX SUBUNIT 7"/>
    <property type="match status" value="1"/>
</dbReference>
<dbReference type="InterPro" id="IPR033060">
    <property type="entry name" value="INTS7"/>
</dbReference>
<reference evidence="3 4" key="1">
    <citation type="journal article" date="2016" name="DNA Res.">
        <title>The draft genome of MD-2 pineapple using hybrid error correction of long reads.</title>
        <authorList>
            <person name="Redwan R.M."/>
            <person name="Saidin A."/>
            <person name="Kumar S.V."/>
        </authorList>
    </citation>
    <scope>NUCLEOTIDE SEQUENCE [LARGE SCALE GENOMIC DNA]</scope>
    <source>
        <strain evidence="4">cv. MD2</strain>
        <tissue evidence="3">Leaf</tissue>
    </source>
</reference>